<name>A0A2U2BXF7_9PROT</name>
<dbReference type="OrthoDB" id="8479024at2"/>
<reference evidence="2" key="1">
    <citation type="submission" date="2018-05" db="EMBL/GenBank/DDBJ databases">
        <authorList>
            <person name="Liu B.-T."/>
        </authorList>
    </citation>
    <scope>NUCLEOTIDE SEQUENCE [LARGE SCALE GENOMIC DNA]</scope>
    <source>
        <strain evidence="2">WD6-1</strain>
    </source>
</reference>
<comment type="caution">
    <text evidence="1">The sequence shown here is derived from an EMBL/GenBank/DDBJ whole genome shotgun (WGS) entry which is preliminary data.</text>
</comment>
<proteinExistence type="predicted"/>
<dbReference type="EMBL" id="QEXV01000001">
    <property type="protein sequence ID" value="PWE18654.1"/>
    <property type="molecule type" value="Genomic_DNA"/>
</dbReference>
<gene>
    <name evidence="1" type="ORF">DDZ18_03385</name>
</gene>
<sequence length="143" mass="15731">MPRQPFPIDFSTLEPDRRPRRWLVLPEGFDAAAAPDQVSPVFDAAPAAALETFIAAGLAQPRVKLLRQEGGQAELVQRSLVFRFPDHVTVEAFAADSGRSALAVYSRAVVGRYDFRVNEKRVKAWLAETARRLDGSQPVGSAK</sequence>
<evidence type="ECO:0000313" key="1">
    <source>
        <dbReference type="EMBL" id="PWE18654.1"/>
    </source>
</evidence>
<protein>
    <recommendedName>
        <fullName evidence="3">DUF1499 domain-containing protein</fullName>
    </recommendedName>
</protein>
<dbReference type="AlphaFoldDB" id="A0A2U2BXF7"/>
<dbReference type="InterPro" id="IPR010865">
    <property type="entry name" value="DUF1499"/>
</dbReference>
<accession>A0A2U2BXF7</accession>
<evidence type="ECO:0000313" key="2">
    <source>
        <dbReference type="Proteomes" id="UP000245168"/>
    </source>
</evidence>
<organism evidence="1 2">
    <name type="scientific">Marinicauda salina</name>
    <dbReference type="NCBI Taxonomy" id="2135793"/>
    <lineage>
        <taxon>Bacteria</taxon>
        <taxon>Pseudomonadati</taxon>
        <taxon>Pseudomonadota</taxon>
        <taxon>Alphaproteobacteria</taxon>
        <taxon>Maricaulales</taxon>
        <taxon>Maricaulaceae</taxon>
        <taxon>Marinicauda</taxon>
    </lineage>
</organism>
<evidence type="ECO:0008006" key="3">
    <source>
        <dbReference type="Google" id="ProtNLM"/>
    </source>
</evidence>
<keyword evidence="2" id="KW-1185">Reference proteome</keyword>
<dbReference type="Proteomes" id="UP000245168">
    <property type="component" value="Unassembled WGS sequence"/>
</dbReference>
<dbReference type="RefSeq" id="WP_109251928.1">
    <property type="nucleotide sequence ID" value="NZ_QEXV01000001.1"/>
</dbReference>
<dbReference type="Pfam" id="PF07386">
    <property type="entry name" value="DUF1499"/>
    <property type="match status" value="1"/>
</dbReference>